<name>A0A9N8VTV8_9GLOM</name>
<reference evidence="1" key="1">
    <citation type="submission" date="2021-06" db="EMBL/GenBank/DDBJ databases">
        <authorList>
            <person name="Kallberg Y."/>
            <person name="Tangrot J."/>
            <person name="Rosling A."/>
        </authorList>
    </citation>
    <scope>NUCLEOTIDE SEQUENCE</scope>
    <source>
        <strain evidence="1">BR232B</strain>
    </source>
</reference>
<evidence type="ECO:0000313" key="2">
    <source>
        <dbReference type="Proteomes" id="UP000789739"/>
    </source>
</evidence>
<accession>A0A9N8VTV8</accession>
<protein>
    <submittedName>
        <fullName evidence="1">2805_t:CDS:1</fullName>
    </submittedName>
</protein>
<comment type="caution">
    <text evidence="1">The sequence shown here is derived from an EMBL/GenBank/DDBJ whole genome shotgun (WGS) entry which is preliminary data.</text>
</comment>
<proteinExistence type="predicted"/>
<dbReference type="EMBL" id="CAJVPI010000047">
    <property type="protein sequence ID" value="CAG8466163.1"/>
    <property type="molecule type" value="Genomic_DNA"/>
</dbReference>
<evidence type="ECO:0000313" key="1">
    <source>
        <dbReference type="EMBL" id="CAG8466163.1"/>
    </source>
</evidence>
<keyword evidence="2" id="KW-1185">Reference proteome</keyword>
<dbReference type="Proteomes" id="UP000789739">
    <property type="component" value="Unassembled WGS sequence"/>
</dbReference>
<gene>
    <name evidence="1" type="ORF">PBRASI_LOCUS841</name>
</gene>
<sequence>MGKGVTVYIRVQLTVLLAGRILARILSPMAGRILARVLSPMAGRILARILSPTGWEDTG</sequence>
<organism evidence="1 2">
    <name type="scientific">Paraglomus brasilianum</name>
    <dbReference type="NCBI Taxonomy" id="144538"/>
    <lineage>
        <taxon>Eukaryota</taxon>
        <taxon>Fungi</taxon>
        <taxon>Fungi incertae sedis</taxon>
        <taxon>Mucoromycota</taxon>
        <taxon>Glomeromycotina</taxon>
        <taxon>Glomeromycetes</taxon>
        <taxon>Paraglomerales</taxon>
        <taxon>Paraglomeraceae</taxon>
        <taxon>Paraglomus</taxon>
    </lineage>
</organism>
<dbReference type="AlphaFoldDB" id="A0A9N8VTV8"/>